<evidence type="ECO:0000313" key="2">
    <source>
        <dbReference type="Proteomes" id="UP001156215"/>
    </source>
</evidence>
<sequence>MFSPGFINAYHQLSYDHKGSLTILTCPKAEYGDKDPRQRYDQRQDRLSGCRRFTRLHFHQDRDTETLAFNELRHLVGATSMVGPDGAPGFVRNFGVGNNEALREGLKSRRVIVDAFPLGDTGCKHQVGNGDKYPTHPDKASVKGAVYIAPVAAGLDRQARNEYLNLSSDKGGRVNMLGRHTGFVHLMALLPQDVKAFAQSGSTSLLGELAVVYAFNENLPKKAAFSDREIWRMVTANPARLLDVSRQLGDIRTGIVADLALFRKRENISYRLSCGDNGRS</sequence>
<dbReference type="GO" id="GO:0016810">
    <property type="term" value="F:hydrolase activity, acting on carbon-nitrogen (but not peptide) bonds"/>
    <property type="evidence" value="ECO:0007669"/>
    <property type="project" value="InterPro"/>
</dbReference>
<gene>
    <name evidence="1" type="ORF">NB640_00750</name>
</gene>
<accession>A0A9E9P3H5</accession>
<proteinExistence type="predicted"/>
<dbReference type="EMBL" id="CP098242">
    <property type="protein sequence ID" value="WAW10230.1"/>
    <property type="molecule type" value="Genomic_DNA"/>
</dbReference>
<evidence type="ECO:0000313" key="1">
    <source>
        <dbReference type="EMBL" id="WAW10230.1"/>
    </source>
</evidence>
<name>A0A9E9P3H5_9BURK</name>
<dbReference type="InterPro" id="IPR011059">
    <property type="entry name" value="Metal-dep_hydrolase_composite"/>
</dbReference>
<dbReference type="RefSeq" id="WP_269309235.1">
    <property type="nucleotide sequence ID" value="NZ_CP098242.1"/>
</dbReference>
<keyword evidence="2" id="KW-1185">Reference proteome</keyword>
<dbReference type="Gene3D" id="3.20.20.140">
    <property type="entry name" value="Metal-dependent hydrolases"/>
    <property type="match status" value="1"/>
</dbReference>
<protein>
    <submittedName>
        <fullName evidence="1">Amidohydrolase family protein</fullName>
    </submittedName>
</protein>
<dbReference type="AlphaFoldDB" id="A0A9E9P3H5"/>
<dbReference type="Proteomes" id="UP001156215">
    <property type="component" value="Chromosome"/>
</dbReference>
<dbReference type="KEGG" id="ovb:NB640_00750"/>
<organism evidence="1 2">
    <name type="scientific">Oxalobacter vibrioformis</name>
    <dbReference type="NCBI Taxonomy" id="933080"/>
    <lineage>
        <taxon>Bacteria</taxon>
        <taxon>Pseudomonadati</taxon>
        <taxon>Pseudomonadota</taxon>
        <taxon>Betaproteobacteria</taxon>
        <taxon>Burkholderiales</taxon>
        <taxon>Oxalobacteraceae</taxon>
        <taxon>Oxalobacter</taxon>
    </lineage>
</organism>
<dbReference type="Gene3D" id="2.30.40.10">
    <property type="entry name" value="Urease, subunit C, domain 1"/>
    <property type="match status" value="1"/>
</dbReference>
<reference evidence="1" key="1">
    <citation type="journal article" date="2022" name="Front. Microbiol.">
        <title>New perspectives on an old grouping: The genomic and phenotypic variability of Oxalobacter formigenes and the implications for calcium oxalate stone prevention.</title>
        <authorList>
            <person name="Chmiel J.A."/>
            <person name="Carr C."/>
            <person name="Stuivenberg G.A."/>
            <person name="Venema R."/>
            <person name="Chanyi R.M."/>
            <person name="Al K.F."/>
            <person name="Giguere D."/>
            <person name="Say H."/>
            <person name="Akouris P.P."/>
            <person name="Dominguez Romero S.A."/>
            <person name="Kwong A."/>
            <person name="Tai V."/>
            <person name="Koval S.F."/>
            <person name="Razvi H."/>
            <person name="Bjazevic J."/>
            <person name="Burton J.P."/>
        </authorList>
    </citation>
    <scope>NUCLEOTIDE SEQUENCE</scope>
    <source>
        <strain evidence="1">WoOx3</strain>
    </source>
</reference>